<keyword evidence="3" id="KW-1185">Reference proteome</keyword>
<dbReference type="SUPFAM" id="SSF48452">
    <property type="entry name" value="TPR-like"/>
    <property type="match status" value="1"/>
</dbReference>
<evidence type="ECO:0000313" key="2">
    <source>
        <dbReference type="EMBL" id="UYH50864.1"/>
    </source>
</evidence>
<proteinExistence type="predicted"/>
<dbReference type="RefSeq" id="WP_319806455.1">
    <property type="nucleotide sequence ID" value="NZ_CP107052.1"/>
</dbReference>
<feature type="signal peptide" evidence="1">
    <location>
        <begin position="1"/>
        <end position="24"/>
    </location>
</feature>
<gene>
    <name evidence="2" type="ORF">N5W20_07080</name>
</gene>
<feature type="chain" id="PRO_5046054514" description="Tetratricopeptide repeat protein" evidence="1">
    <location>
        <begin position="25"/>
        <end position="427"/>
    </location>
</feature>
<reference evidence="2" key="1">
    <citation type="submission" date="2022-10" db="EMBL/GenBank/DDBJ databases">
        <title>Candidatus Kirkpatrella diaphorinas gen. nov., sp. nov., an uncultured endosymbiont identified in a population of Diaphorina citri from Hawaii.</title>
        <authorList>
            <person name="Henry E.M."/>
            <person name="Carlson C.R."/>
            <person name="Kuo Y.-W."/>
        </authorList>
    </citation>
    <scope>NUCLEOTIDE SEQUENCE</scope>
    <source>
        <strain evidence="2">CADCRV1</strain>
    </source>
</reference>
<protein>
    <recommendedName>
        <fullName evidence="4">Tetratricopeptide repeat protein</fullName>
    </recommendedName>
</protein>
<evidence type="ECO:0000256" key="1">
    <source>
        <dbReference type="SAM" id="SignalP"/>
    </source>
</evidence>
<name>A0ABY6GHX7_9PROT</name>
<dbReference type="Proteomes" id="UP001163831">
    <property type="component" value="Chromosome"/>
</dbReference>
<accession>A0ABY6GHX7</accession>
<keyword evidence="1" id="KW-0732">Signal</keyword>
<dbReference type="EMBL" id="CP107052">
    <property type="protein sequence ID" value="UYH50864.1"/>
    <property type="molecule type" value="Genomic_DNA"/>
</dbReference>
<dbReference type="Gene3D" id="1.25.40.10">
    <property type="entry name" value="Tetratricopeptide repeat domain"/>
    <property type="match status" value="1"/>
</dbReference>
<sequence length="427" mass="45744">MARVFAFRHFILGSAAAFSLVAFSAAPGGIVQTAEAASPSADVLSNAVGKPLQAASTALSRKSYAKAMEAVAKADAVKGKTDYETYTINQMRAAIASASGDHAAASRAYQALIASPRSSAGEKHQMMMALATNAYTAKDYGHAVTYIQQYVKSAGPNAQMRNLLVQAYYLQGDYANAAKTQRAMVDAEIHAGHKPSENALQFLATCYNQTHQPDQETHAYVLLAKYYPKPGYWERLIHDLAVQPKMAPSLRFNLMRLRAVTGTLRTPGEWVDMSERAVQLGLPQLGLTLLDQGLKARLIGNGADAARMQRLRVLMVSRVKDSTAHLTEAQQEAAKDGTGQAAIKSGYNLILAGKIDDGARLMQEGASKSAGSDKAIAQLHYAMALRDAGRTQAAIKAFDAVSGEATAENLAQLWEIITRHPAVPAAH</sequence>
<dbReference type="Pfam" id="PF13432">
    <property type="entry name" value="TPR_16"/>
    <property type="match status" value="2"/>
</dbReference>
<evidence type="ECO:0000313" key="3">
    <source>
        <dbReference type="Proteomes" id="UP001163831"/>
    </source>
</evidence>
<evidence type="ECO:0008006" key="4">
    <source>
        <dbReference type="Google" id="ProtNLM"/>
    </source>
</evidence>
<dbReference type="InterPro" id="IPR011990">
    <property type="entry name" value="TPR-like_helical_dom_sf"/>
</dbReference>
<organism evidence="2 3">
    <name type="scientific">Candidatus Kirkpatrickella diaphorinae</name>
    <dbReference type="NCBI Taxonomy" id="2984322"/>
    <lineage>
        <taxon>Bacteria</taxon>
        <taxon>Pseudomonadati</taxon>
        <taxon>Pseudomonadota</taxon>
        <taxon>Alphaproteobacteria</taxon>
        <taxon>Acetobacterales</taxon>
        <taxon>Acetobacteraceae</taxon>
        <taxon>Candidatus Kirkpatrickella</taxon>
    </lineage>
</organism>